<dbReference type="EMBL" id="CP032364">
    <property type="protein sequence ID" value="AYA99768.1"/>
    <property type="molecule type" value="Genomic_DNA"/>
</dbReference>
<keyword evidence="8" id="KW-1185">Reference proteome</keyword>
<evidence type="ECO:0000256" key="3">
    <source>
        <dbReference type="ARBA" id="ARBA00022475"/>
    </source>
</evidence>
<dbReference type="OrthoDB" id="9811198at2"/>
<organism evidence="7 8">
    <name type="scientific">Lachnoanaerobaculum umeaense</name>
    <dbReference type="NCBI Taxonomy" id="617123"/>
    <lineage>
        <taxon>Bacteria</taxon>
        <taxon>Bacillati</taxon>
        <taxon>Bacillota</taxon>
        <taxon>Clostridia</taxon>
        <taxon>Lachnospirales</taxon>
        <taxon>Lachnospiraceae</taxon>
        <taxon>Lachnoanaerobaculum</taxon>
    </lineage>
</organism>
<keyword evidence="5" id="KW-1133">Transmembrane helix</keyword>
<evidence type="ECO:0000256" key="1">
    <source>
        <dbReference type="ARBA" id="ARBA00004651"/>
    </source>
</evidence>
<evidence type="ECO:0000256" key="6">
    <source>
        <dbReference type="ARBA" id="ARBA00023136"/>
    </source>
</evidence>
<dbReference type="KEGG" id="lua:D4A81_07365"/>
<protein>
    <submittedName>
        <fullName evidence="7">Mg2+ transporter-C, MgtC family protein</fullName>
    </submittedName>
</protein>
<gene>
    <name evidence="7" type="ORF">D4A81_07365</name>
</gene>
<accession>A0A385Q034</accession>
<dbReference type="Proteomes" id="UP000265562">
    <property type="component" value="Chromosome"/>
</dbReference>
<evidence type="ECO:0000256" key="2">
    <source>
        <dbReference type="ARBA" id="ARBA00009298"/>
    </source>
</evidence>
<dbReference type="Pfam" id="PF02308">
    <property type="entry name" value="MgtC"/>
    <property type="match status" value="1"/>
</dbReference>
<evidence type="ECO:0000256" key="5">
    <source>
        <dbReference type="ARBA" id="ARBA00022989"/>
    </source>
</evidence>
<evidence type="ECO:0000256" key="4">
    <source>
        <dbReference type="ARBA" id="ARBA00022692"/>
    </source>
</evidence>
<evidence type="ECO:0000313" key="8">
    <source>
        <dbReference type="Proteomes" id="UP000265562"/>
    </source>
</evidence>
<evidence type="ECO:0000313" key="7">
    <source>
        <dbReference type="EMBL" id="AYA99768.1"/>
    </source>
</evidence>
<dbReference type="InterPro" id="IPR049177">
    <property type="entry name" value="MgtC_SapB_SrpB_YhiD_N"/>
</dbReference>
<reference evidence="7 8" key="1">
    <citation type="submission" date="2018-09" db="EMBL/GenBank/DDBJ databases">
        <title>Genome sequencing of Lachnoanaerobaculum umeaense DSM 23576.</title>
        <authorList>
            <person name="Kook J.-K."/>
            <person name="Park S.-N."/>
            <person name="Lim Y.K."/>
        </authorList>
    </citation>
    <scope>NUCLEOTIDE SEQUENCE [LARGE SCALE GENOMIC DNA]</scope>
    <source>
        <strain evidence="8">DSM 23576 \ CCUG 58757</strain>
    </source>
</reference>
<dbReference type="AlphaFoldDB" id="A0A385Q034"/>
<dbReference type="PANTHER" id="PTHR33778">
    <property type="entry name" value="PROTEIN MGTC"/>
    <property type="match status" value="1"/>
</dbReference>
<name>A0A385Q034_9FIRM</name>
<proteinExistence type="inferred from homology"/>
<dbReference type="InterPro" id="IPR003416">
    <property type="entry name" value="MgtC/SapB/SrpB/YhiD_fam"/>
</dbReference>
<sequence length="225" mass="24763">MEKYVINDSIFLFQLICAGLCGTALGVERQSRMKSAGVRTHFIVSVASALMMIVSKYGFLDVISIEGASVDISRVAAGIISGIGILGGGLIFISKQGLVRGMTTAAGIWMTVGIGMAIGARMYILGFEGTILILIMQCLFHRKLEILKDPLRAKVMFLVGDRKEDVETVVQKLEDIGMEVSMIKVERKGDKNFQMKCETVLPRNMERDDFTEKIVGIENLLSYEV</sequence>
<dbReference type="GO" id="GO:0005886">
    <property type="term" value="C:plasma membrane"/>
    <property type="evidence" value="ECO:0007669"/>
    <property type="project" value="UniProtKB-SubCell"/>
</dbReference>
<comment type="subcellular location">
    <subcellularLocation>
        <location evidence="1">Cell membrane</location>
        <topology evidence="1">Multi-pass membrane protein</topology>
    </subcellularLocation>
</comment>
<keyword evidence="4" id="KW-0812">Transmembrane</keyword>
<keyword evidence="6" id="KW-0472">Membrane</keyword>
<comment type="similarity">
    <text evidence="2">Belongs to the MgtC/SapB family.</text>
</comment>
<keyword evidence="3" id="KW-1003">Cell membrane</keyword>
<dbReference type="PRINTS" id="PR01837">
    <property type="entry name" value="MGTCSAPBPROT"/>
</dbReference>
<dbReference type="RefSeq" id="WP_111524533.1">
    <property type="nucleotide sequence ID" value="NZ_CP032364.1"/>
</dbReference>
<dbReference type="PANTHER" id="PTHR33778:SF1">
    <property type="entry name" value="MAGNESIUM TRANSPORTER YHID-RELATED"/>
    <property type="match status" value="1"/>
</dbReference>